<dbReference type="PROSITE" id="PS50109">
    <property type="entry name" value="HIS_KIN"/>
    <property type="match status" value="1"/>
</dbReference>
<dbReference type="EMBL" id="SJPY01000002">
    <property type="protein sequence ID" value="TWU44205.1"/>
    <property type="molecule type" value="Genomic_DNA"/>
</dbReference>
<dbReference type="Pfam" id="PF02518">
    <property type="entry name" value="HATPase_c"/>
    <property type="match status" value="1"/>
</dbReference>
<dbReference type="GO" id="GO:0016020">
    <property type="term" value="C:membrane"/>
    <property type="evidence" value="ECO:0007669"/>
    <property type="project" value="UniProtKB-SubCell"/>
</dbReference>
<feature type="domain" description="CheR-type methyltransferase" evidence="23">
    <location>
        <begin position="217"/>
        <end position="455"/>
    </location>
</feature>
<dbReference type="GO" id="GO:0006935">
    <property type="term" value="P:chemotaxis"/>
    <property type="evidence" value="ECO:0007669"/>
    <property type="project" value="UniProtKB-UniRule"/>
</dbReference>
<feature type="domain" description="PAS" evidence="20">
    <location>
        <begin position="827"/>
        <end position="897"/>
    </location>
</feature>
<dbReference type="InterPro" id="IPR036097">
    <property type="entry name" value="HisK_dim/P_sf"/>
</dbReference>
<dbReference type="InterPro" id="IPR000673">
    <property type="entry name" value="Sig_transdc_resp-reg_Me-estase"/>
</dbReference>
<dbReference type="SUPFAM" id="SSF47757">
    <property type="entry name" value="Chemotaxis receptor methyltransferase CheR, N-terminal domain"/>
    <property type="match status" value="1"/>
</dbReference>
<dbReference type="InterPro" id="IPR001610">
    <property type="entry name" value="PAC"/>
</dbReference>
<keyword evidence="14" id="KW-0378">Hydrolase</keyword>
<evidence type="ECO:0000259" key="21">
    <source>
        <dbReference type="PROSITE" id="PS50113"/>
    </source>
</evidence>
<comment type="catalytic activity">
    <reaction evidence="1">
        <text>ATP + protein L-histidine = ADP + protein N-phospho-L-histidine.</text>
        <dbReference type="EC" id="2.7.13.3"/>
    </reaction>
</comment>
<dbReference type="PANTHER" id="PTHR24422:SF27">
    <property type="entry name" value="PROTEIN-GLUTAMATE O-METHYLTRANSFERASE"/>
    <property type="match status" value="1"/>
</dbReference>
<dbReference type="InterPro" id="IPR000700">
    <property type="entry name" value="PAS-assoc_C"/>
</dbReference>
<dbReference type="InterPro" id="IPR013655">
    <property type="entry name" value="PAS_fold_3"/>
</dbReference>
<feature type="domain" description="CheB-type methylesterase" evidence="22">
    <location>
        <begin position="12"/>
        <end position="195"/>
    </location>
</feature>
<keyword evidence="8" id="KW-0547">Nucleotide-binding</keyword>
<feature type="domain" description="PAC" evidence="21">
    <location>
        <begin position="783"/>
        <end position="833"/>
    </location>
</feature>
<dbReference type="GO" id="GO:0000156">
    <property type="term" value="F:phosphorelay response regulator activity"/>
    <property type="evidence" value="ECO:0007669"/>
    <property type="project" value="InterPro"/>
</dbReference>
<evidence type="ECO:0000256" key="9">
    <source>
        <dbReference type="ARBA" id="ARBA00022777"/>
    </source>
</evidence>
<dbReference type="SMART" id="SM00138">
    <property type="entry name" value="MeTrc"/>
    <property type="match status" value="1"/>
</dbReference>
<dbReference type="SUPFAM" id="SSF53335">
    <property type="entry name" value="S-adenosyl-L-methionine-dependent methyltransferases"/>
    <property type="match status" value="1"/>
</dbReference>
<evidence type="ECO:0000256" key="5">
    <source>
        <dbReference type="ARBA" id="ARBA00022603"/>
    </source>
</evidence>
<dbReference type="InterPro" id="IPR036804">
    <property type="entry name" value="CheR_N_sf"/>
</dbReference>
<dbReference type="CDD" id="cd00130">
    <property type="entry name" value="PAS"/>
    <property type="match status" value="3"/>
</dbReference>
<dbReference type="Gene3D" id="3.40.50.180">
    <property type="entry name" value="Methylesterase CheB, C-terminal domain"/>
    <property type="match status" value="1"/>
</dbReference>
<evidence type="ECO:0000259" key="20">
    <source>
        <dbReference type="PROSITE" id="PS50112"/>
    </source>
</evidence>
<dbReference type="GO" id="GO:0005737">
    <property type="term" value="C:cytoplasm"/>
    <property type="evidence" value="ECO:0007669"/>
    <property type="project" value="InterPro"/>
</dbReference>
<dbReference type="GO" id="GO:0008984">
    <property type="term" value="F:protein-glutamate methylesterase activity"/>
    <property type="evidence" value="ECO:0007669"/>
    <property type="project" value="InterPro"/>
</dbReference>
<dbReference type="FunFam" id="1.10.287.130:FF:000038">
    <property type="entry name" value="Sensory transduction histidine kinase"/>
    <property type="match status" value="1"/>
</dbReference>
<evidence type="ECO:0000256" key="2">
    <source>
        <dbReference type="ARBA" id="ARBA00001541"/>
    </source>
</evidence>
<dbReference type="PANTHER" id="PTHR24422">
    <property type="entry name" value="CHEMOTAXIS PROTEIN METHYLTRANSFERASE"/>
    <property type="match status" value="1"/>
</dbReference>
<dbReference type="CDD" id="cd16434">
    <property type="entry name" value="CheB-CheR_fusion"/>
    <property type="match status" value="1"/>
</dbReference>
<dbReference type="InterPro" id="IPR011006">
    <property type="entry name" value="CheY-like_superfamily"/>
</dbReference>
<dbReference type="CDD" id="cd00082">
    <property type="entry name" value="HisKA"/>
    <property type="match status" value="1"/>
</dbReference>
<evidence type="ECO:0000256" key="4">
    <source>
        <dbReference type="ARBA" id="ARBA00022553"/>
    </source>
</evidence>
<dbReference type="SMART" id="SM00086">
    <property type="entry name" value="PAC"/>
    <property type="match status" value="3"/>
</dbReference>
<keyword evidence="6 24" id="KW-0808">Transferase</keyword>
<sequence length="1617" mass="180001">MIDHKKKAQTLIVGVGASAGGFEAFQELLEHVGTSEQFAIIFVQHIDPQSESLLSDLLASTTQMPVVELSGRKKLRPGHIYLAPAKQYLDVKNGAVRPTMLETGQSPLAAIDYFFHALARDQGDRAVGVVLSGAGSDGTVGLKAISDAGGLTFAQDATSAKFDSMPRSAATTGVADYVCRPSEIAAELLRYAEHVNEFGGDAMVEKVHKQVGEAIPRITEHLLSVTGHNFQHYKIATLTRRIQRRMQVLKIATASEYLVHLQGDEDEAQALFRELLIGVTAFFRDPEAFDALQSSVLPGIFENKGPDDIVRLWVAGCSTGEEAYSIAILCHEYCSKLDNPPEFQIFATDIDERALHTARAATYPSGIEESVSHERLKSYFVKRGKRYQVIKKVRERVLFSKHNLISDPPFSRQDLISCRNLLIYLGAHLQEKLIPLFHYALRPSGFLFLGPSETISSHGELFRALDSKFRISQRKGTATGSLSTLAVRGGEVKPIHSGAKQPDEAVDLNSIRQRILLDEFTPKAVVIDEAGQVLNASDGISKYLAVSGGDFHNNIVKMALPGLRIGLRAAINEAINARRKVTHENLSIRDNDCIQPVMLTVQPMPQLGEQDELMMVIFHDVGEPIRREQDDKMTDSPATGNQDADAIIAQMERELETTRSDLERTMQDMEVANEELKSSNEELLSMNEELQSANEELETSKEEIRTSGDAVARAHDDLENLLRSTRIATIFLDENLNIRSFTPAATEIYGLIPTDVGRPLTQIVPNVVLMPPLPSPESLHEGSVDKATVVTSSGRSFIRRVLPYQSYAGDLRGMVVTFTDVTELQESEERFRATFDNAAVGIAHVGLDGRWINANARFCEIVGYDLETLQQKHFQEITHPDEFDEDAFQKEKLLAGEIDYYAMEKRYLRRDGEYVWTRLTVSLVRNLKGQPAHFISVIEDISEPKRFTRQLAEREAHLRRVINNQLGLVGVIDRNGILLEIDDRSLEIARTRREEVVGKRFTDTPWWSYDPKVAERMRDAMDRAMAGEFVRFDVSLFAHGEEGVLIDFMIAPVKNEAGEVEYLIPSGVDIRERAAYERSLKETSRRMEMAMRAGGMAAWEWTPEKSIWTEQLYDLLGIDPEQEASTEMLFSIVHPDDLDELKSHWQAAVDGSDSYDAEFRIIRPDGEVRWMNGMGEVVRNRAGNVVKMYGVNWDSTKEHDQSAALRESEQRAQAANAAKSEFLANMSHEIRTPMTAILGYADLLKEFVHAEEAKQYLQTIRHNGNYLLEIINDILDLSKIEAGKFEVERERFDPTRVIEDVRSIMDVRAQESGLTLTVEYDGKLPQVIESDAKRLKQVLINLVGNAIKFTREGRIQIRVRFDSGTPQPLLSNSETSEGFCPPAKGFLHFDVVDTGIGMNQQQLDRLFKPFSQGDSSVSRHFGGTGLGLAISKRLAEMLGGEITASSTPEVGSTFTVSITTGDIADQPLVDHSSGEGKSELSPSENGNAAAIEALNCHVLIVDDRRDIRFLSNHILTKAGATVEECEDGQLAVEHIVGAIERNKLPDLILLDMQMPNLDGYETARKLRQLGYAGPIIALTADAMQGDMNECLEAGCNDYLSKPIDNAAMLQKIAEMIS</sequence>
<dbReference type="PROSITE" id="PS50110">
    <property type="entry name" value="RESPONSE_REGULATORY"/>
    <property type="match status" value="1"/>
</dbReference>
<feature type="domain" description="PAC" evidence="21">
    <location>
        <begin position="1030"/>
        <end position="1082"/>
    </location>
</feature>
<dbReference type="PROSITE" id="PS50113">
    <property type="entry name" value="PAC"/>
    <property type="match status" value="4"/>
</dbReference>
<dbReference type="SMART" id="SM00091">
    <property type="entry name" value="PAS"/>
    <property type="match status" value="5"/>
</dbReference>
<dbReference type="SUPFAM" id="SSF55874">
    <property type="entry name" value="ATPase domain of HSP90 chaperone/DNA topoisomerase II/histidine kinase"/>
    <property type="match status" value="1"/>
</dbReference>
<feature type="domain" description="PAC" evidence="21">
    <location>
        <begin position="1155"/>
        <end position="1207"/>
    </location>
</feature>
<dbReference type="InterPro" id="IPR000780">
    <property type="entry name" value="CheR_MeTrfase"/>
</dbReference>
<dbReference type="Pfam" id="PF00512">
    <property type="entry name" value="HisKA"/>
    <property type="match status" value="1"/>
</dbReference>
<keyword evidence="13" id="KW-0131">Cell cycle</keyword>
<evidence type="ECO:0000256" key="12">
    <source>
        <dbReference type="ARBA" id="ARBA00023136"/>
    </source>
</evidence>
<dbReference type="GO" id="GO:0005524">
    <property type="term" value="F:ATP binding"/>
    <property type="evidence" value="ECO:0007669"/>
    <property type="project" value="UniProtKB-KW"/>
</dbReference>
<dbReference type="Pfam" id="PF13426">
    <property type="entry name" value="PAS_9"/>
    <property type="match status" value="1"/>
</dbReference>
<dbReference type="SMART" id="SM00388">
    <property type="entry name" value="HisKA"/>
    <property type="match status" value="1"/>
</dbReference>
<feature type="active site" evidence="14">
    <location>
        <position position="45"/>
    </location>
</feature>
<keyword evidence="16" id="KW-0175">Coiled coil</keyword>
<feature type="domain" description="PAS" evidence="20">
    <location>
        <begin position="1108"/>
        <end position="1152"/>
    </location>
</feature>
<dbReference type="Gene3D" id="3.40.50.2300">
    <property type="match status" value="1"/>
</dbReference>
<dbReference type="Proteomes" id="UP000315471">
    <property type="component" value="Unassembled WGS sequence"/>
</dbReference>
<dbReference type="Pfam" id="PF08448">
    <property type="entry name" value="PAS_4"/>
    <property type="match status" value="1"/>
</dbReference>
<feature type="domain" description="Histidine kinase" evidence="18">
    <location>
        <begin position="1225"/>
        <end position="1462"/>
    </location>
</feature>
<evidence type="ECO:0000259" key="22">
    <source>
        <dbReference type="PROSITE" id="PS50122"/>
    </source>
</evidence>
<evidence type="ECO:0000259" key="18">
    <source>
        <dbReference type="PROSITE" id="PS50109"/>
    </source>
</evidence>
<keyword evidence="5" id="KW-0489">Methyltransferase</keyword>
<dbReference type="RefSeq" id="WP_146599206.1">
    <property type="nucleotide sequence ID" value="NZ_SJPY01000002.1"/>
</dbReference>
<protein>
    <submittedName>
        <fullName evidence="24">Autoinducer 2 sensor kinase/phosphatase LuxQ</fullName>
        <ecNumber evidence="24">2.7.13.3</ecNumber>
    </submittedName>
</protein>
<dbReference type="SUPFAM" id="SSF52738">
    <property type="entry name" value="Methylesterase CheB, C-terminal domain"/>
    <property type="match status" value="1"/>
</dbReference>
<dbReference type="InterPro" id="IPR035909">
    <property type="entry name" value="CheB_C"/>
</dbReference>
<keyword evidence="10" id="KW-0067">ATP-binding</keyword>
<dbReference type="InterPro" id="IPR003661">
    <property type="entry name" value="HisK_dim/P_dom"/>
</dbReference>
<feature type="region of interest" description="Disordered" evidence="17">
    <location>
        <begin position="1465"/>
        <end position="1484"/>
    </location>
</feature>
<dbReference type="InterPro" id="IPR029063">
    <property type="entry name" value="SAM-dependent_MTases_sf"/>
</dbReference>
<dbReference type="NCBIfam" id="TIGR00229">
    <property type="entry name" value="sensory_box"/>
    <property type="match status" value="1"/>
</dbReference>
<dbReference type="SMART" id="SM00448">
    <property type="entry name" value="REC"/>
    <property type="match status" value="1"/>
</dbReference>
<proteinExistence type="predicted"/>
<dbReference type="InterPro" id="IPR000014">
    <property type="entry name" value="PAS"/>
</dbReference>
<evidence type="ECO:0000256" key="3">
    <source>
        <dbReference type="ARBA" id="ARBA00004370"/>
    </source>
</evidence>
<dbReference type="SUPFAM" id="SSF52172">
    <property type="entry name" value="CheY-like"/>
    <property type="match status" value="1"/>
</dbReference>
<dbReference type="Pfam" id="PF00072">
    <property type="entry name" value="Response_reg"/>
    <property type="match status" value="1"/>
</dbReference>
<dbReference type="Pfam" id="PF01339">
    <property type="entry name" value="CheB_methylest"/>
    <property type="match status" value="1"/>
</dbReference>
<dbReference type="FunFam" id="3.30.565.10:FF:000010">
    <property type="entry name" value="Sensor histidine kinase RcsC"/>
    <property type="match status" value="1"/>
</dbReference>
<feature type="modified residue" description="4-aspartylphosphate" evidence="15">
    <location>
        <position position="1551"/>
    </location>
</feature>
<evidence type="ECO:0000259" key="23">
    <source>
        <dbReference type="PROSITE" id="PS50123"/>
    </source>
</evidence>
<dbReference type="SUPFAM" id="SSF55785">
    <property type="entry name" value="PYP-like sensor domain (PAS domain)"/>
    <property type="match status" value="4"/>
</dbReference>
<dbReference type="InterPro" id="IPR036890">
    <property type="entry name" value="HATPase_C_sf"/>
</dbReference>
<dbReference type="EC" id="2.7.13.3" evidence="24"/>
<evidence type="ECO:0000313" key="24">
    <source>
        <dbReference type="EMBL" id="TWU44205.1"/>
    </source>
</evidence>
<dbReference type="Gene3D" id="1.10.155.10">
    <property type="entry name" value="Chemotaxis receptor methyltransferase CheR, N-terminal domain"/>
    <property type="match status" value="1"/>
</dbReference>
<dbReference type="Pfam" id="PF08447">
    <property type="entry name" value="PAS_3"/>
    <property type="match status" value="2"/>
</dbReference>
<feature type="domain" description="Response regulatory" evidence="19">
    <location>
        <begin position="1497"/>
        <end position="1616"/>
    </location>
</feature>
<evidence type="ECO:0000256" key="7">
    <source>
        <dbReference type="ARBA" id="ARBA00022691"/>
    </source>
</evidence>
<accession>A0A5C6E6G3</accession>
<evidence type="ECO:0000259" key="19">
    <source>
        <dbReference type="PROSITE" id="PS50110"/>
    </source>
</evidence>
<evidence type="ECO:0000256" key="1">
    <source>
        <dbReference type="ARBA" id="ARBA00000085"/>
    </source>
</evidence>
<dbReference type="Gene3D" id="3.40.50.150">
    <property type="entry name" value="Vaccinia Virus protein VP39"/>
    <property type="match status" value="1"/>
</dbReference>
<keyword evidence="14" id="KW-0145">Chemotaxis</keyword>
<dbReference type="Gene3D" id="2.10.70.100">
    <property type="match status" value="1"/>
</dbReference>
<organism evidence="24 25">
    <name type="scientific">Novipirellula aureliae</name>
    <dbReference type="NCBI Taxonomy" id="2527966"/>
    <lineage>
        <taxon>Bacteria</taxon>
        <taxon>Pseudomonadati</taxon>
        <taxon>Planctomycetota</taxon>
        <taxon>Planctomycetia</taxon>
        <taxon>Pirellulales</taxon>
        <taxon>Pirellulaceae</taxon>
        <taxon>Novipirellula</taxon>
    </lineage>
</organism>
<keyword evidence="11" id="KW-0902">Two-component regulatory system</keyword>
<dbReference type="Gene3D" id="3.30.450.20">
    <property type="entry name" value="PAS domain"/>
    <property type="match status" value="4"/>
</dbReference>
<comment type="catalytic activity">
    <reaction evidence="2">
        <text>L-glutamyl-[protein] + S-adenosyl-L-methionine = [protein]-L-glutamate 5-O-methyl ester + S-adenosyl-L-homocysteine</text>
        <dbReference type="Rhea" id="RHEA:24452"/>
        <dbReference type="Rhea" id="RHEA-COMP:10208"/>
        <dbReference type="Rhea" id="RHEA-COMP:10311"/>
        <dbReference type="ChEBI" id="CHEBI:29973"/>
        <dbReference type="ChEBI" id="CHEBI:57856"/>
        <dbReference type="ChEBI" id="CHEBI:59789"/>
        <dbReference type="ChEBI" id="CHEBI:82795"/>
        <dbReference type="EC" id="2.1.1.80"/>
    </reaction>
</comment>
<reference evidence="24 25" key="1">
    <citation type="submission" date="2019-02" db="EMBL/GenBank/DDBJ databases">
        <title>Deep-cultivation of Planctomycetes and their phenomic and genomic characterization uncovers novel biology.</title>
        <authorList>
            <person name="Wiegand S."/>
            <person name="Jogler M."/>
            <person name="Boedeker C."/>
            <person name="Pinto D."/>
            <person name="Vollmers J."/>
            <person name="Rivas-Marin E."/>
            <person name="Kohn T."/>
            <person name="Peeters S.H."/>
            <person name="Heuer A."/>
            <person name="Rast P."/>
            <person name="Oberbeckmann S."/>
            <person name="Bunk B."/>
            <person name="Jeske O."/>
            <person name="Meyerdierks A."/>
            <person name="Storesund J.E."/>
            <person name="Kallscheuer N."/>
            <person name="Luecker S."/>
            <person name="Lage O.M."/>
            <person name="Pohl T."/>
            <person name="Merkel B.J."/>
            <person name="Hornburger P."/>
            <person name="Mueller R.-W."/>
            <person name="Bruemmer F."/>
            <person name="Labrenz M."/>
            <person name="Spormann A.M."/>
            <person name="Op Den Camp H."/>
            <person name="Overmann J."/>
            <person name="Amann R."/>
            <person name="Jetten M.S.M."/>
            <person name="Mascher T."/>
            <person name="Medema M.H."/>
            <person name="Devos D.P."/>
            <person name="Kaster A.-K."/>
            <person name="Ovreas L."/>
            <person name="Rohde M."/>
            <person name="Galperin M.Y."/>
            <person name="Jogler C."/>
        </authorList>
    </citation>
    <scope>NUCLEOTIDE SEQUENCE [LARGE SCALE GENOMIC DNA]</scope>
    <source>
        <strain evidence="24 25">Q31b</strain>
    </source>
</reference>
<dbReference type="Gene3D" id="3.30.565.10">
    <property type="entry name" value="Histidine kinase-like ATPase, C-terminal domain"/>
    <property type="match status" value="1"/>
</dbReference>
<evidence type="ECO:0000256" key="16">
    <source>
        <dbReference type="SAM" id="Coils"/>
    </source>
</evidence>
<dbReference type="PROSITE" id="PS50122">
    <property type="entry name" value="CHEB"/>
    <property type="match status" value="1"/>
</dbReference>
<dbReference type="Pfam" id="PF03705">
    <property type="entry name" value="CheR_N"/>
    <property type="match status" value="1"/>
</dbReference>
<feature type="coiled-coil region" evidence="16">
    <location>
        <begin position="641"/>
        <end position="710"/>
    </location>
</feature>
<evidence type="ECO:0000256" key="13">
    <source>
        <dbReference type="ARBA" id="ARBA00023306"/>
    </source>
</evidence>
<evidence type="ECO:0000256" key="11">
    <source>
        <dbReference type="ARBA" id="ARBA00023012"/>
    </source>
</evidence>
<keyword evidence="4 15" id="KW-0597">Phosphoprotein</keyword>
<keyword evidence="7" id="KW-0949">S-adenosyl-L-methionine</keyword>
<name>A0A5C6E6G3_9BACT</name>
<dbReference type="CDD" id="cd17546">
    <property type="entry name" value="REC_hyHK_CKI1_RcsC-like"/>
    <property type="match status" value="1"/>
</dbReference>
<dbReference type="InterPro" id="IPR022642">
    <property type="entry name" value="CheR_C"/>
</dbReference>
<dbReference type="PROSITE" id="PS50123">
    <property type="entry name" value="CHER"/>
    <property type="match status" value="1"/>
</dbReference>
<keyword evidence="12" id="KW-0472">Membrane</keyword>
<evidence type="ECO:0000256" key="8">
    <source>
        <dbReference type="ARBA" id="ARBA00022741"/>
    </source>
</evidence>
<dbReference type="GO" id="GO:0008983">
    <property type="term" value="F:protein-glutamate O-methyltransferase activity"/>
    <property type="evidence" value="ECO:0007669"/>
    <property type="project" value="UniProtKB-EC"/>
</dbReference>
<dbReference type="InterPro" id="IPR050903">
    <property type="entry name" value="Bact_Chemotaxis_MeTrfase"/>
</dbReference>
<comment type="subcellular location">
    <subcellularLocation>
        <location evidence="3">Membrane</location>
    </subcellularLocation>
</comment>
<dbReference type="InterPro" id="IPR013656">
    <property type="entry name" value="PAS_4"/>
</dbReference>
<dbReference type="OrthoDB" id="288469at2"/>
<comment type="caution">
    <text evidence="24">The sequence shown here is derived from an EMBL/GenBank/DDBJ whole genome shotgun (WGS) entry which is preliminary data.</text>
</comment>
<evidence type="ECO:0000256" key="15">
    <source>
        <dbReference type="PROSITE-ProRule" id="PRU00169"/>
    </source>
</evidence>
<keyword evidence="9 24" id="KW-0418">Kinase</keyword>
<feature type="domain" description="PAS" evidence="20">
    <location>
        <begin position="954"/>
        <end position="1028"/>
    </location>
</feature>
<dbReference type="Pfam" id="PF01739">
    <property type="entry name" value="CheR"/>
    <property type="match status" value="1"/>
</dbReference>
<feature type="active site" evidence="14">
    <location>
        <position position="137"/>
    </location>
</feature>
<dbReference type="Gene3D" id="1.10.287.130">
    <property type="match status" value="1"/>
</dbReference>
<evidence type="ECO:0000256" key="10">
    <source>
        <dbReference type="ARBA" id="ARBA00022840"/>
    </source>
</evidence>
<gene>
    <name evidence="24" type="primary">luxQ_1</name>
    <name evidence="24" type="ORF">Q31b_17410</name>
</gene>
<dbReference type="SMART" id="SM00387">
    <property type="entry name" value="HATPase_c"/>
    <property type="match status" value="1"/>
</dbReference>
<evidence type="ECO:0000256" key="6">
    <source>
        <dbReference type="ARBA" id="ARBA00022679"/>
    </source>
</evidence>
<dbReference type="InterPro" id="IPR035965">
    <property type="entry name" value="PAS-like_dom_sf"/>
</dbReference>
<dbReference type="PROSITE" id="PS50112">
    <property type="entry name" value="PAS"/>
    <property type="match status" value="3"/>
</dbReference>
<dbReference type="InterPro" id="IPR001789">
    <property type="entry name" value="Sig_transdc_resp-reg_receiver"/>
</dbReference>
<evidence type="ECO:0000256" key="14">
    <source>
        <dbReference type="PROSITE-ProRule" id="PRU00050"/>
    </source>
</evidence>
<feature type="domain" description="PAC" evidence="21">
    <location>
        <begin position="901"/>
        <end position="953"/>
    </location>
</feature>
<evidence type="ECO:0000313" key="25">
    <source>
        <dbReference type="Proteomes" id="UP000315471"/>
    </source>
</evidence>
<evidence type="ECO:0000256" key="17">
    <source>
        <dbReference type="SAM" id="MobiDB-lite"/>
    </source>
</evidence>
<dbReference type="InterPro" id="IPR003594">
    <property type="entry name" value="HATPase_dom"/>
</dbReference>
<dbReference type="InterPro" id="IPR005467">
    <property type="entry name" value="His_kinase_dom"/>
</dbReference>
<dbReference type="InterPro" id="IPR022641">
    <property type="entry name" value="CheR_N"/>
</dbReference>
<dbReference type="GO" id="GO:0000155">
    <property type="term" value="F:phosphorelay sensor kinase activity"/>
    <property type="evidence" value="ECO:0007669"/>
    <property type="project" value="InterPro"/>
</dbReference>
<dbReference type="PRINTS" id="PR00996">
    <property type="entry name" value="CHERMTFRASE"/>
</dbReference>
<dbReference type="CDD" id="cd16922">
    <property type="entry name" value="HATPase_EvgS-ArcB-TorS-like"/>
    <property type="match status" value="1"/>
</dbReference>
<dbReference type="GO" id="GO:0032259">
    <property type="term" value="P:methylation"/>
    <property type="evidence" value="ECO:0007669"/>
    <property type="project" value="UniProtKB-KW"/>
</dbReference>
<dbReference type="FunFam" id="3.30.450.20:FF:000155">
    <property type="entry name" value="Sensor histidine kinase TodS"/>
    <property type="match status" value="1"/>
</dbReference>
<feature type="active site" evidence="14">
    <location>
        <position position="18"/>
    </location>
</feature>
<dbReference type="Pfam" id="PF13596">
    <property type="entry name" value="PAS_10"/>
    <property type="match status" value="1"/>
</dbReference>
<keyword evidence="25" id="KW-1185">Reference proteome</keyword>
<dbReference type="SUPFAM" id="SSF47384">
    <property type="entry name" value="Homodimeric domain of signal transducing histidine kinase"/>
    <property type="match status" value="1"/>
</dbReference>